<dbReference type="EMBL" id="CM042060">
    <property type="protein sequence ID" value="KAI3678328.1"/>
    <property type="molecule type" value="Genomic_DNA"/>
</dbReference>
<organism evidence="1 2">
    <name type="scientific">Arctium lappa</name>
    <name type="common">Greater burdock</name>
    <name type="synonym">Lappa major</name>
    <dbReference type="NCBI Taxonomy" id="4217"/>
    <lineage>
        <taxon>Eukaryota</taxon>
        <taxon>Viridiplantae</taxon>
        <taxon>Streptophyta</taxon>
        <taxon>Embryophyta</taxon>
        <taxon>Tracheophyta</taxon>
        <taxon>Spermatophyta</taxon>
        <taxon>Magnoliopsida</taxon>
        <taxon>eudicotyledons</taxon>
        <taxon>Gunneridae</taxon>
        <taxon>Pentapetalae</taxon>
        <taxon>asterids</taxon>
        <taxon>campanulids</taxon>
        <taxon>Asterales</taxon>
        <taxon>Asteraceae</taxon>
        <taxon>Carduoideae</taxon>
        <taxon>Cardueae</taxon>
        <taxon>Arctiinae</taxon>
        <taxon>Arctium</taxon>
    </lineage>
</organism>
<protein>
    <submittedName>
        <fullName evidence="1">Uncharacterized protein</fullName>
    </submittedName>
</protein>
<evidence type="ECO:0000313" key="2">
    <source>
        <dbReference type="Proteomes" id="UP001055879"/>
    </source>
</evidence>
<comment type="caution">
    <text evidence="1">The sequence shown here is derived from an EMBL/GenBank/DDBJ whole genome shotgun (WGS) entry which is preliminary data.</text>
</comment>
<accession>A0ACB8Y4Z6</accession>
<proteinExistence type="predicted"/>
<reference evidence="2" key="1">
    <citation type="journal article" date="2022" name="Mol. Ecol. Resour.">
        <title>The genomes of chicory, endive, great burdock and yacon provide insights into Asteraceae palaeo-polyploidization history and plant inulin production.</title>
        <authorList>
            <person name="Fan W."/>
            <person name="Wang S."/>
            <person name="Wang H."/>
            <person name="Wang A."/>
            <person name="Jiang F."/>
            <person name="Liu H."/>
            <person name="Zhao H."/>
            <person name="Xu D."/>
            <person name="Zhang Y."/>
        </authorList>
    </citation>
    <scope>NUCLEOTIDE SEQUENCE [LARGE SCALE GENOMIC DNA]</scope>
    <source>
        <strain evidence="2">cv. Niubang</strain>
    </source>
</reference>
<sequence>MNSDDQQQHNSPDALGFQEQQDGNNSGLTIKVPSSLSSLHDFKNSDEGFQEDDEPKTPTSSDQKIPVVTTCPPAPRKPKTVARVNNKRKTPSFQRISVDLMVMINAVFSPAAGGIVAVPDRNLAGDLAAGDHGKKVKKANVTTGS</sequence>
<evidence type="ECO:0000313" key="1">
    <source>
        <dbReference type="EMBL" id="KAI3678328.1"/>
    </source>
</evidence>
<keyword evidence="2" id="KW-1185">Reference proteome</keyword>
<name>A0ACB8Y4Z6_ARCLA</name>
<dbReference type="Proteomes" id="UP001055879">
    <property type="component" value="Linkage Group LG14"/>
</dbReference>
<gene>
    <name evidence="1" type="ORF">L6452_37615</name>
</gene>
<reference evidence="1 2" key="2">
    <citation type="journal article" date="2022" name="Mol. Ecol. Resour.">
        <title>The genomes of chicory, endive, great burdock and yacon provide insights into Asteraceae paleo-polyploidization history and plant inulin production.</title>
        <authorList>
            <person name="Fan W."/>
            <person name="Wang S."/>
            <person name="Wang H."/>
            <person name="Wang A."/>
            <person name="Jiang F."/>
            <person name="Liu H."/>
            <person name="Zhao H."/>
            <person name="Xu D."/>
            <person name="Zhang Y."/>
        </authorList>
    </citation>
    <scope>NUCLEOTIDE SEQUENCE [LARGE SCALE GENOMIC DNA]</scope>
    <source>
        <strain evidence="2">cv. Niubang</strain>
    </source>
</reference>